<evidence type="ECO:0000313" key="2">
    <source>
        <dbReference type="EMBL" id="QAS54099.1"/>
    </source>
</evidence>
<dbReference type="Pfam" id="PF01261">
    <property type="entry name" value="AP_endonuc_2"/>
    <property type="match status" value="1"/>
</dbReference>
<proteinExistence type="predicted"/>
<dbReference type="Gene3D" id="3.20.20.150">
    <property type="entry name" value="Divalent-metal-dependent TIM barrel enzymes"/>
    <property type="match status" value="1"/>
</dbReference>
<evidence type="ECO:0000313" key="3">
    <source>
        <dbReference type="Proteomes" id="UP000287756"/>
    </source>
</evidence>
<gene>
    <name evidence="2" type="ORF">HLI_18725</name>
</gene>
<sequence length="270" mass="30852">MPHILGMSGSTILSNPDQFSELFQEGLSHIEIGEFPDDHAFQNFLQLKKKHGGSFGIHSPLLRGNSKYDLIEEVAMPPEKARKLFIEEAAELARAGADYMLVHFPYFNNTAIEPGKQIEEGLEFLHNVQETYGIPVVCEPKLGTQRSAKGIQYLHEFPSSLWEKYGLSVCIDIGDYQMAVGEEWRTYIEPLLPFTKVVHLHNVRLRENGYIWVPIHPKLEHTEGAFEMQRCLELLGSGSDKYFIFEHTPHTEPSKKEVSESIQWVRDLLS</sequence>
<name>A0A410MH76_9BACI</name>
<dbReference type="RefSeq" id="WP_128526370.1">
    <property type="nucleotide sequence ID" value="NZ_CANLVY010000006.1"/>
</dbReference>
<dbReference type="OrthoDB" id="2471096at2"/>
<dbReference type="Proteomes" id="UP000287756">
    <property type="component" value="Chromosome"/>
</dbReference>
<organism evidence="2 3">
    <name type="scientific">Halobacillus litoralis</name>
    <dbReference type="NCBI Taxonomy" id="45668"/>
    <lineage>
        <taxon>Bacteria</taxon>
        <taxon>Bacillati</taxon>
        <taxon>Bacillota</taxon>
        <taxon>Bacilli</taxon>
        <taxon>Bacillales</taxon>
        <taxon>Bacillaceae</taxon>
        <taxon>Halobacillus</taxon>
    </lineage>
</organism>
<dbReference type="InterPro" id="IPR036237">
    <property type="entry name" value="Xyl_isomerase-like_sf"/>
</dbReference>
<feature type="domain" description="Xylose isomerase-like TIM barrel" evidence="1">
    <location>
        <begin position="28"/>
        <end position="267"/>
    </location>
</feature>
<dbReference type="InterPro" id="IPR013022">
    <property type="entry name" value="Xyl_isomerase-like_TIM-brl"/>
</dbReference>
<dbReference type="AlphaFoldDB" id="A0A410MH76"/>
<dbReference type="SUPFAM" id="SSF51658">
    <property type="entry name" value="Xylose isomerase-like"/>
    <property type="match status" value="1"/>
</dbReference>
<dbReference type="KEGG" id="hli:HLI_18725"/>
<reference evidence="2 3" key="1">
    <citation type="submission" date="2018-01" db="EMBL/GenBank/DDBJ databases">
        <title>The whole genome sequencing and assembly of Halobacillus litoralis ERB031 strain.</title>
        <authorList>
            <person name="Lee S.-J."/>
            <person name="Park M.-K."/>
            <person name="Kim J.-Y."/>
            <person name="Lee Y.-J."/>
            <person name="Yi H."/>
            <person name="Bahn Y.-S."/>
            <person name="Kim J.F."/>
            <person name="Lee D.-W."/>
        </authorList>
    </citation>
    <scope>NUCLEOTIDE SEQUENCE [LARGE SCALE GENOMIC DNA]</scope>
    <source>
        <strain evidence="2 3">ERB 031</strain>
    </source>
</reference>
<accession>A0A410MH76</accession>
<protein>
    <recommendedName>
        <fullName evidence="1">Xylose isomerase-like TIM barrel domain-containing protein</fullName>
    </recommendedName>
</protein>
<dbReference type="EMBL" id="CP026118">
    <property type="protein sequence ID" value="QAS54099.1"/>
    <property type="molecule type" value="Genomic_DNA"/>
</dbReference>
<evidence type="ECO:0000259" key="1">
    <source>
        <dbReference type="Pfam" id="PF01261"/>
    </source>
</evidence>